<sequence length="67" mass="7074">MCLTMFEGDSDGSNVCVNSLVKCTNLIEFPMVHSGGIFLTMILSDSGSQTNLSTGVNMPVVESSLTL</sequence>
<organismHost>
    <name type="scientific">Oophaga pumilio</name>
    <name type="common">strawberry poison frog</name>
    <dbReference type="NCBI Taxonomy" id="51950"/>
</organismHost>
<organismHost>
    <name type="scientific">Lithobates pipiens</name>
    <name type="common">Northern leopard frog</name>
    <name type="synonym">Rana pipiens</name>
    <dbReference type="NCBI Taxonomy" id="8404"/>
</organismHost>
<organismHost>
    <name type="scientific">Lithobates sylvaticus</name>
    <name type="common">Wood frog</name>
    <name type="synonym">Rana sylvatica</name>
    <dbReference type="NCBI Taxonomy" id="45438"/>
</organismHost>
<evidence type="ECO:0000313" key="1">
    <source>
        <dbReference type="EMBL" id="AYP19495.1"/>
    </source>
</evidence>
<reference evidence="1" key="1">
    <citation type="submission" date="2018-05" db="EMBL/GenBank/DDBJ databases">
        <title>Molecular characterization and complete genome analysis of a Brazilian frog virus 3 (FV3) isolate.</title>
        <authorList>
            <person name="Candido M."/>
            <person name="Alencar A.L.F."/>
            <person name="Tavares L.S."/>
            <person name="Mosterio C.M.F."/>
            <person name="Fernandes A.M."/>
            <person name="Almeida-Queiroz S.R."/>
            <person name="Guerra E.J."/>
            <person name="Sousa R.L.M."/>
        </authorList>
    </citation>
    <scope>NUCLEOTIDE SEQUENCE [LARGE SCALE GENOMIC DNA]</scope>
    <source>
        <strain evidence="1">Rana-Bra-01</strain>
    </source>
</reference>
<protein>
    <submittedName>
        <fullName evidence="1">Uncharacterized protein</fullName>
    </submittedName>
</protein>
<accession>A0A3G2Y370</accession>
<gene>
    <name evidence="1" type="primary">orf47</name>
</gene>
<name>A0A3G2Y370_FRG3V</name>
<organism evidence="1">
    <name type="scientific">Frog virus 3</name>
    <name type="common">FV-3</name>
    <dbReference type="NCBI Taxonomy" id="10493"/>
    <lineage>
        <taxon>Viruses</taxon>
        <taxon>Varidnaviria</taxon>
        <taxon>Bamfordvirae</taxon>
        <taxon>Nucleocytoviricota</taxon>
        <taxon>Megaviricetes</taxon>
        <taxon>Pimascovirales</taxon>
        <taxon>Pimascovirales incertae sedis</taxon>
        <taxon>Iridoviridae</taxon>
        <taxon>Alphairidovirinae</taxon>
        <taxon>Ranavirus</taxon>
        <taxon>Ranavirus rana1</taxon>
    </lineage>
</organism>
<dbReference type="Proteomes" id="UP000319680">
    <property type="component" value="Segment"/>
</dbReference>
<organismHost>
    <name type="scientific">Notophthalmus viridescens</name>
    <name type="common">Eastern newt</name>
    <name type="synonym">Triturus viridescens</name>
    <dbReference type="NCBI Taxonomy" id="8316"/>
</organismHost>
<proteinExistence type="predicted"/>
<organismHost>
    <name type="scientific">Dryophytes versicolor</name>
    <name type="common">chameleon treefrog</name>
    <dbReference type="NCBI Taxonomy" id="30343"/>
</organismHost>
<dbReference type="EMBL" id="MH351268">
    <property type="protein sequence ID" value="AYP19495.1"/>
    <property type="molecule type" value="Genomic_DNA"/>
</dbReference>